<comment type="caution">
    <text evidence="2">The sequence shown here is derived from an EMBL/GenBank/DDBJ whole genome shotgun (WGS) entry which is preliminary data.</text>
</comment>
<feature type="region of interest" description="Disordered" evidence="1">
    <location>
        <begin position="17"/>
        <end position="48"/>
    </location>
</feature>
<sequence length="117" mass="12847">MQRRMQRGPSRCAALRRLLPLRPPPPAPPRPSWPPLDPPPLGVGAGMEMPERGELRHRRLFPLQLPPPPSPPAAAACWATAACFPSGSRRLLPLRPLELYAQERSGEKWEGAKGLVG</sequence>
<dbReference type="Proteomes" id="UP000479710">
    <property type="component" value="Unassembled WGS sequence"/>
</dbReference>
<evidence type="ECO:0000313" key="3">
    <source>
        <dbReference type="Proteomes" id="UP000479710"/>
    </source>
</evidence>
<protein>
    <submittedName>
        <fullName evidence="2">Uncharacterized protein</fullName>
    </submittedName>
</protein>
<evidence type="ECO:0000313" key="2">
    <source>
        <dbReference type="EMBL" id="KAF0932683.1"/>
    </source>
</evidence>
<proteinExistence type="predicted"/>
<keyword evidence="3" id="KW-1185">Reference proteome</keyword>
<feature type="compositionally biased region" description="Pro residues" evidence="1">
    <location>
        <begin position="21"/>
        <end position="41"/>
    </location>
</feature>
<accession>A0A6G1F757</accession>
<gene>
    <name evidence="2" type="ORF">E2562_011980</name>
</gene>
<organism evidence="2 3">
    <name type="scientific">Oryza meyeriana var. granulata</name>
    <dbReference type="NCBI Taxonomy" id="110450"/>
    <lineage>
        <taxon>Eukaryota</taxon>
        <taxon>Viridiplantae</taxon>
        <taxon>Streptophyta</taxon>
        <taxon>Embryophyta</taxon>
        <taxon>Tracheophyta</taxon>
        <taxon>Spermatophyta</taxon>
        <taxon>Magnoliopsida</taxon>
        <taxon>Liliopsida</taxon>
        <taxon>Poales</taxon>
        <taxon>Poaceae</taxon>
        <taxon>BOP clade</taxon>
        <taxon>Oryzoideae</taxon>
        <taxon>Oryzeae</taxon>
        <taxon>Oryzinae</taxon>
        <taxon>Oryza</taxon>
        <taxon>Oryza meyeriana</taxon>
    </lineage>
</organism>
<dbReference type="EMBL" id="SPHZ02000001">
    <property type="protein sequence ID" value="KAF0932683.1"/>
    <property type="molecule type" value="Genomic_DNA"/>
</dbReference>
<reference evidence="2 3" key="1">
    <citation type="submission" date="2019-11" db="EMBL/GenBank/DDBJ databases">
        <title>Whole genome sequence of Oryza granulata.</title>
        <authorList>
            <person name="Li W."/>
        </authorList>
    </citation>
    <scope>NUCLEOTIDE SEQUENCE [LARGE SCALE GENOMIC DNA]</scope>
    <source>
        <strain evidence="3">cv. Menghai</strain>
        <tissue evidence="2">Leaf</tissue>
    </source>
</reference>
<dbReference type="AlphaFoldDB" id="A0A6G1F757"/>
<name>A0A6G1F757_9ORYZ</name>
<evidence type="ECO:0000256" key="1">
    <source>
        <dbReference type="SAM" id="MobiDB-lite"/>
    </source>
</evidence>